<accession>A0ABT9UT87</accession>
<evidence type="ECO:0000256" key="2">
    <source>
        <dbReference type="ARBA" id="ARBA00022679"/>
    </source>
</evidence>
<keyword evidence="3" id="KW-1133">Transmembrane helix</keyword>
<dbReference type="PANTHER" id="PTHR37469:SF2">
    <property type="entry name" value="CELLOBIONIC ACID PHOSPHORYLASE"/>
    <property type="match status" value="1"/>
</dbReference>
<dbReference type="InterPro" id="IPR037824">
    <property type="entry name" value="GH94N_2_NdvB"/>
</dbReference>
<evidence type="ECO:0000259" key="6">
    <source>
        <dbReference type="Pfam" id="PF17167"/>
    </source>
</evidence>
<dbReference type="InterPro" id="IPR033432">
    <property type="entry name" value="GH94_catalytic"/>
</dbReference>
<evidence type="ECO:0000259" key="5">
    <source>
        <dbReference type="Pfam" id="PF10091"/>
    </source>
</evidence>
<keyword evidence="8" id="KW-1185">Reference proteome</keyword>
<dbReference type="CDD" id="cd11753">
    <property type="entry name" value="GH94N_ChvB_NdvB_2_like"/>
    <property type="match status" value="1"/>
</dbReference>
<dbReference type="Pfam" id="PF17167">
    <property type="entry name" value="Glyco_hydro_94"/>
    <property type="match status" value="1"/>
</dbReference>
<gene>
    <name evidence="7" type="ORF">J2S18_001435</name>
</gene>
<evidence type="ECO:0000256" key="3">
    <source>
        <dbReference type="SAM" id="Phobius"/>
    </source>
</evidence>
<keyword evidence="2" id="KW-0808">Transferase</keyword>
<dbReference type="InterPro" id="IPR008928">
    <property type="entry name" value="6-hairpin_glycosidase_sf"/>
</dbReference>
<feature type="transmembrane region" description="Helical" evidence="3">
    <location>
        <begin position="688"/>
        <end position="705"/>
    </location>
</feature>
<dbReference type="RefSeq" id="WP_307485043.1">
    <property type="nucleotide sequence ID" value="NZ_JAUSUF010000003.1"/>
</dbReference>
<dbReference type="Pfam" id="PF10091">
    <property type="entry name" value="Glycoamylase"/>
    <property type="match status" value="1"/>
</dbReference>
<dbReference type="InterPro" id="IPR037018">
    <property type="entry name" value="GH65_N"/>
</dbReference>
<feature type="domain" description="Glycoamylase-like" evidence="5">
    <location>
        <begin position="1124"/>
        <end position="1373"/>
    </location>
</feature>
<feature type="transmembrane region" description="Helical" evidence="3">
    <location>
        <begin position="748"/>
        <end position="771"/>
    </location>
</feature>
<proteinExistence type="predicted"/>
<keyword evidence="3" id="KW-0472">Membrane</keyword>
<dbReference type="InterPro" id="IPR012341">
    <property type="entry name" value="6hp_glycosidase-like_sf"/>
</dbReference>
<feature type="domain" description="Glycosyl hydrolase 94 catalytic" evidence="6">
    <location>
        <begin position="2216"/>
        <end position="2640"/>
    </location>
</feature>
<feature type="domain" description="Glycosyl hydrolase 94 supersandwich" evidence="4">
    <location>
        <begin position="1935"/>
        <end position="2202"/>
    </location>
</feature>
<reference evidence="7 8" key="1">
    <citation type="submission" date="2023-07" db="EMBL/GenBank/DDBJ databases">
        <title>Genomic Encyclopedia of Type Strains, Phase IV (KMG-IV): sequencing the most valuable type-strain genomes for metagenomic binning, comparative biology and taxonomic classification.</title>
        <authorList>
            <person name="Goeker M."/>
        </authorList>
    </citation>
    <scope>NUCLEOTIDE SEQUENCE [LARGE SCALE GENOMIC DNA]</scope>
    <source>
        <strain evidence="7 8">DSM 20694</strain>
    </source>
</reference>
<evidence type="ECO:0000256" key="1">
    <source>
        <dbReference type="ARBA" id="ARBA00022676"/>
    </source>
</evidence>
<dbReference type="InterPro" id="IPR019282">
    <property type="entry name" value="Glycoamylase-like_cons_dom"/>
</dbReference>
<dbReference type="EMBL" id="JAUSUF010000003">
    <property type="protein sequence ID" value="MDQ0149505.1"/>
    <property type="molecule type" value="Genomic_DNA"/>
</dbReference>
<dbReference type="Proteomes" id="UP001228504">
    <property type="component" value="Unassembled WGS sequence"/>
</dbReference>
<evidence type="ECO:0000313" key="7">
    <source>
        <dbReference type="EMBL" id="MDQ0149505.1"/>
    </source>
</evidence>
<dbReference type="PANTHER" id="PTHR37469">
    <property type="entry name" value="CELLOBIONIC ACID PHOSPHORYLASE-RELATED"/>
    <property type="match status" value="1"/>
</dbReference>
<dbReference type="InterPro" id="IPR037820">
    <property type="entry name" value="GH94N_NdvB"/>
</dbReference>
<feature type="transmembrane region" description="Helical" evidence="3">
    <location>
        <begin position="798"/>
        <end position="817"/>
    </location>
</feature>
<organism evidence="7 8">
    <name type="scientific">Eubacterium multiforme</name>
    <dbReference type="NCBI Taxonomy" id="83339"/>
    <lineage>
        <taxon>Bacteria</taxon>
        <taxon>Bacillati</taxon>
        <taxon>Bacillota</taxon>
        <taxon>Clostridia</taxon>
        <taxon>Eubacteriales</taxon>
        <taxon>Eubacteriaceae</taxon>
        <taxon>Eubacterium</taxon>
    </lineage>
</organism>
<dbReference type="Gene3D" id="2.70.98.40">
    <property type="entry name" value="Glycoside hydrolase, family 65, N-terminal domain"/>
    <property type="match status" value="2"/>
</dbReference>
<feature type="transmembrane region" description="Helical" evidence="3">
    <location>
        <begin position="292"/>
        <end position="315"/>
    </location>
</feature>
<dbReference type="SMART" id="SM01068">
    <property type="entry name" value="CBM_X"/>
    <property type="match status" value="2"/>
</dbReference>
<dbReference type="Gene3D" id="1.50.10.10">
    <property type="match status" value="1"/>
</dbReference>
<dbReference type="InterPro" id="IPR010383">
    <property type="entry name" value="Glyco_hydrolase_94_b-supersand"/>
</dbReference>
<sequence>MKKNNSLGCRRDIFNELKLSFMEIKDTYKYIKDLSDKGEEVISAGQWLLDNMYIIEKEYKSVKKNMPREYFNNLFIEEIQNKKSPRIFLLAKKMLEETKGRVSEENSIHFILREDERLNMGELWAFPLMIRINIITNIANISEKIKEFYKIKREEKDKIKNNSKEVLLEERIDILITSLRNIDNIDWIRFFNETSMVEKILLKDPSKTYEKMDFKSKDYYRHKIELIARKNQIDEIVIAEKLLFLAKIEKENCKTGYKTHIGYYLIDDGISKLNKLLGNGIKIKNKFSSINFWLINILGTFLIIDIVLILGHLLGAEYNRYQYILAGIMLIIPASEIVVTCINWIVGKKVTIRHIPKIDLKNGIEENQKSIVIVPTIINSVENGKALAEKLEIIYLSNKDDNLYFAVLGDFKDSNEKVNDKDNEINNSIIKEIKKLNNKYSKGENEKFFFFNRERIYNPNEGVFMGRERKRGKIMEFIALLKGDNSSHTFNVISSSIKNIKDAKYIITLDTDTLVTRGVIKKLIGAMCHPLNKAVYKDNRVKRGYGVMQPKISISLESKNKSKFSKLFGGEGGVDGYSIAYSDTYEDLFGEGSFTGKGIIDIDIFYKVLKDEIPENRVLSHDLLEGCYVRSALVTDCEFIDNYPSTYMGSSKRLSRWVRGDWQLIPWLFSSKLSTLSKWKIFDNLRRSLLAPSILIGLGVSLIYLNRGIEVTVIIFLALIVPLVFTVTDFVVTPKNKLIGTIKSIRQIFFIISFIPYQAYNMMVSIFKALFRLFITKNNLLEWQTAEEAERLVKDTLGYYYIKMWSSVFIGGLFIILSFNSSLTFGFLITILSVLWVLSPFIAYKISKSNKEKTIILNNLERKYLREISRRTWAYYEDFVNEENNYLAPDNYQEKPYKGVANRTSPTNIGMGLISNIVAYDLGYISLKKVVERIELILEGMNKLEKYEGHYLNWYDTKTLKALWPRYVSTVDSGNLLGYLWIVKETLNDYKKNELIRKEEIKALEDIYGILNLEFNISEEDLEGLTKEKYVTILRNKLKELIELKNNKEENSEFNYWIKKLENEIENKISDIDCNLYAENRINKIIDNIENIMEDMNFKILYKKERGLFSIGYNLEEDSLGNSYYDLLASEARTASFLSIARNEVETSHWFKLGRAMTNAFRGKTLVSWSGTMFEYFMPNLIMKSYDNTLLDLTYKSVIKAQMTFGKKKKVPWGISESAFYKFDIDKNYQYKAFGIPKIGLKRGLEDELVVSPYSTLMVLPWNKDKCIKNLKLLEEKGALGRYGFIEAIDFTPNRVNKILSEEVIFDSYLENNSNDLKDNYKNDINDENLDLKVSRKGKKVQCYMVHHLGMGFLALDNILNGHIIQKRFHKIPEVKATEILLKEKIPNYITFEREEEFKNQGNKLEREKFSKRVYKGALRENPELLLLSNGTFSTMITLTGSGYSKREDNFLYRWKGDSTSDSSGLFFYIKNLNSNDYWSATYEPCKIEGEDYKVEFSVDKGKFYNGEGSISSEMEIVVSPEDDLDIRKLTLKNNGEKGRSIEITSYMEIILNTFEGDAAHPSFSNLFIETEFDDESETLIGKRRARVKDGEVPYIFHKVVTKESLEGKISYETSRINFIGRNRNLKSPVAMDNDNSLKNTVGIVLDPIMSIRGRVRLETGEEKTIYFITGTTDNREEAINISKEYSNVEKLESSFNMYNKSMQVELRNFGIKSIQGNIYQSLASYILFLNKERKNREKYIKNINRHQKDLWPYGISGDLKIGMVLIKNDKDIDIVKSMIRLHSYLRNKGLKFDLIIYNDEEVTYEQPLQKNILQYINHLSGEDILNKNGGIFLHNKATMGEDIKDFLIGISSLYVDSSNRDILNEINSENDFIIKHKEAEEYNKVNIAHNNIKKIEINEEVKESEYKSFENIENLKKSLDLFNGYGGFDKEDGSYVIILDNYKNTPAPWINIISNDNFGFHISEVGSAHTWCENSRENKITPWSNDWIEDPLGEVIYIKDNESKNYFSITPEPVRDEGAYIIRHGFGYSSFEHTTNNIKSKMTTFIPRGEKIKIQRIILENLEDRDRKISVYYYAQLVLGVLNYQTSKYITTYNKGNYIYGENPYSEYFGDLKAYSTILGGEEISFTCDRGEFIGIGGSIQNPNGLKNNKLDERFGSIFDPCLVSKCNITLKRGEKKELIILLGEEKSEESIEKIIEKYSNISKANEELENVKNYWRDFLGNIKVKTKNKSMDYLLNGWLLYQNYSCRYLARTAFYQSGGAYGFRDQLQDSMSLGLINPKITKEQILRSASRQYLEGDVQHWWHPIINSGIRTRFSDDLLWLPYVTSEYIKFTGDYSILNEKATYLEDEPLKTGEDERYTIVNKSNIEGTIYEHCIKAIERSLKFGEHNIPLMGSGDWNDGMSTVGNKGKGESVWLGWFLYKILTDFNHICDYMKDEEKKNKYLEMKEFIRENIEKNAWDGGWYRRAYFDDGTPLGSRENGECQIDSLAQSWSLISEGGKLDRAKEAMEAVEKNLVDEDLALIKLLSPPFEKSKEEPGYIKGYVSGVRENGGQYTHAATWVILALTKLNMGDKALKYFDMINPINHTNTELECRRYKLEPYVMAADVYIREPHGGRGGWSWYTGTAGWMYKVGLENILGFKHYKGEGYIIEPCVPKDFNEFEININNEREEYNIKVKRGEEKKIIINEKEIEGNIIPRNLGKANIIVHYI</sequence>
<feature type="domain" description="Glycosyl hydrolase 94 supersandwich" evidence="4">
    <location>
        <begin position="1414"/>
        <end position="1688"/>
    </location>
</feature>
<feature type="transmembrane region" description="Helical" evidence="3">
    <location>
        <begin position="711"/>
        <end position="732"/>
    </location>
</feature>
<evidence type="ECO:0000259" key="4">
    <source>
        <dbReference type="Pfam" id="PF06165"/>
    </source>
</evidence>
<dbReference type="Pfam" id="PF06165">
    <property type="entry name" value="GH94_b-supersand"/>
    <property type="match status" value="2"/>
</dbReference>
<feature type="transmembrane region" description="Helical" evidence="3">
    <location>
        <begin position="321"/>
        <end position="346"/>
    </location>
</feature>
<name>A0ABT9UT87_9FIRM</name>
<dbReference type="InterPro" id="IPR052047">
    <property type="entry name" value="GH94_Enzymes"/>
</dbReference>
<dbReference type="CDD" id="cd11756">
    <property type="entry name" value="GH94N_ChvB_NdvB_1_like"/>
    <property type="match status" value="1"/>
</dbReference>
<feature type="transmembrane region" description="Helical" evidence="3">
    <location>
        <begin position="824"/>
        <end position="844"/>
    </location>
</feature>
<dbReference type="SUPFAM" id="SSF48208">
    <property type="entry name" value="Six-hairpin glycosidases"/>
    <property type="match status" value="1"/>
</dbReference>
<dbReference type="InterPro" id="IPR011013">
    <property type="entry name" value="Gal_mutarotase_sf_dom"/>
</dbReference>
<evidence type="ECO:0000313" key="8">
    <source>
        <dbReference type="Proteomes" id="UP001228504"/>
    </source>
</evidence>
<keyword evidence="3" id="KW-0812">Transmembrane</keyword>
<keyword evidence="1" id="KW-0328">Glycosyltransferase</keyword>
<dbReference type="Gene3D" id="1.50.10.140">
    <property type="match status" value="1"/>
</dbReference>
<dbReference type="SUPFAM" id="SSF74650">
    <property type="entry name" value="Galactose mutarotase-like"/>
    <property type="match status" value="2"/>
</dbReference>
<comment type="caution">
    <text evidence="7">The sequence shown here is derived from an EMBL/GenBank/DDBJ whole genome shotgun (WGS) entry which is preliminary data.</text>
</comment>
<dbReference type="Gene3D" id="2.60.420.10">
    <property type="entry name" value="Maltose phosphorylase, domain 3"/>
    <property type="match status" value="1"/>
</dbReference>
<protein>
    <submittedName>
        <fullName evidence="7">Cellobiose phosphorylase</fullName>
    </submittedName>
</protein>